<evidence type="ECO:0000259" key="1">
    <source>
        <dbReference type="Pfam" id="PF06568"/>
    </source>
</evidence>
<protein>
    <recommendedName>
        <fullName evidence="1">YjiS-like domain-containing protein</fullName>
    </recommendedName>
</protein>
<dbReference type="Pfam" id="PF06568">
    <property type="entry name" value="YjiS-like"/>
    <property type="match status" value="1"/>
</dbReference>
<name>A0A1J0WHS6_9RHOB</name>
<accession>A0A1J0WHS6</accession>
<reference evidence="2 3" key="1">
    <citation type="submission" date="2016-11" db="EMBL/GenBank/DDBJ databases">
        <title>Complete genome sequence of Sulfitobacter sp. AM1-D1, a toxic bacteria associated with marine dinoflagellate Alexandrium minutum in East China Sea.</title>
        <authorList>
            <person name="Yang Q."/>
            <person name="Zhang X."/>
            <person name="Tian X."/>
        </authorList>
    </citation>
    <scope>NUCLEOTIDE SEQUENCE [LARGE SCALE GENOMIC DNA]</scope>
    <source>
        <strain evidence="2 3">AM1-D1</strain>
    </source>
</reference>
<dbReference type="InterPro" id="IPR009506">
    <property type="entry name" value="YjiS-like"/>
</dbReference>
<dbReference type="AlphaFoldDB" id="A0A1J0WHS6"/>
<dbReference type="KEGG" id="suam:BOO69_09870"/>
<evidence type="ECO:0000313" key="2">
    <source>
        <dbReference type="EMBL" id="APE43686.1"/>
    </source>
</evidence>
<organism evidence="2 3">
    <name type="scientific">Sulfitobacter alexandrii</name>
    <dbReference type="NCBI Taxonomy" id="1917485"/>
    <lineage>
        <taxon>Bacteria</taxon>
        <taxon>Pseudomonadati</taxon>
        <taxon>Pseudomonadota</taxon>
        <taxon>Alphaproteobacteria</taxon>
        <taxon>Rhodobacterales</taxon>
        <taxon>Roseobacteraceae</taxon>
        <taxon>Sulfitobacter</taxon>
    </lineage>
</organism>
<dbReference type="STRING" id="1917485.BOO69_09870"/>
<dbReference type="EMBL" id="CP018076">
    <property type="protein sequence ID" value="APE43686.1"/>
    <property type="molecule type" value="Genomic_DNA"/>
</dbReference>
<dbReference type="Proteomes" id="UP000181897">
    <property type="component" value="Chromosome"/>
</dbReference>
<evidence type="ECO:0000313" key="3">
    <source>
        <dbReference type="Proteomes" id="UP000181897"/>
    </source>
</evidence>
<keyword evidence="3" id="KW-1185">Reference proteome</keyword>
<proteinExistence type="predicted"/>
<sequence>MGTSFDHLRAAFGLARKRRAIFRRTFDELAGLTDRELADIGIPRSHIRRTARDTAYMETQHG</sequence>
<gene>
    <name evidence="2" type="ORF">BOO69_09870</name>
</gene>
<feature type="domain" description="YjiS-like" evidence="1">
    <location>
        <begin position="15"/>
        <end position="47"/>
    </location>
</feature>